<proteinExistence type="predicted"/>
<keyword evidence="2" id="KW-0489">Methyltransferase</keyword>
<dbReference type="SUPFAM" id="SSF53335">
    <property type="entry name" value="S-adenosyl-L-methionine-dependent methyltransferases"/>
    <property type="match status" value="1"/>
</dbReference>
<accession>A0A317WTN5</accession>
<dbReference type="InterPro" id="IPR013217">
    <property type="entry name" value="Methyltransf_12"/>
</dbReference>
<dbReference type="GO" id="GO:0008168">
    <property type="term" value="F:methyltransferase activity"/>
    <property type="evidence" value="ECO:0007669"/>
    <property type="project" value="UniProtKB-KW"/>
</dbReference>
<dbReference type="AlphaFoldDB" id="A0A317WTN5"/>
<dbReference type="STRING" id="1448321.A0A317WTN5"/>
<dbReference type="Proteomes" id="UP000247233">
    <property type="component" value="Unassembled WGS sequence"/>
</dbReference>
<keyword evidence="2" id="KW-0808">Transferase</keyword>
<dbReference type="Pfam" id="PF08242">
    <property type="entry name" value="Methyltransf_12"/>
    <property type="match status" value="1"/>
</dbReference>
<name>A0A317WTN5_9EURO</name>
<evidence type="ECO:0000313" key="3">
    <source>
        <dbReference type="Proteomes" id="UP000247233"/>
    </source>
</evidence>
<dbReference type="CDD" id="cd02440">
    <property type="entry name" value="AdoMet_MTases"/>
    <property type="match status" value="1"/>
</dbReference>
<reference evidence="2 3" key="1">
    <citation type="submission" date="2016-12" db="EMBL/GenBank/DDBJ databases">
        <title>The genomes of Aspergillus section Nigri reveals drivers in fungal speciation.</title>
        <authorList>
            <consortium name="DOE Joint Genome Institute"/>
            <person name="Vesth T.C."/>
            <person name="Nybo J."/>
            <person name="Theobald S."/>
            <person name="Brandl J."/>
            <person name="Frisvad J.C."/>
            <person name="Nielsen K.F."/>
            <person name="Lyhne E.K."/>
            <person name="Kogle M.E."/>
            <person name="Kuo A."/>
            <person name="Riley R."/>
            <person name="Clum A."/>
            <person name="Nolan M."/>
            <person name="Lipzen A."/>
            <person name="Salamov A."/>
            <person name="Henrissat B."/>
            <person name="Wiebenga A."/>
            <person name="De Vries R.P."/>
            <person name="Grigoriev I.V."/>
            <person name="Mortensen U.H."/>
            <person name="Andersen M.R."/>
            <person name="Baker S.E."/>
        </authorList>
    </citation>
    <scope>NUCLEOTIDE SEQUENCE [LARGE SCALE GENOMIC DNA]</scope>
    <source>
        <strain evidence="2 3">CBS 117.55</strain>
    </source>
</reference>
<evidence type="ECO:0000259" key="1">
    <source>
        <dbReference type="Pfam" id="PF08242"/>
    </source>
</evidence>
<organism evidence="2 3">
    <name type="scientific">Aspergillus heteromorphus CBS 117.55</name>
    <dbReference type="NCBI Taxonomy" id="1448321"/>
    <lineage>
        <taxon>Eukaryota</taxon>
        <taxon>Fungi</taxon>
        <taxon>Dikarya</taxon>
        <taxon>Ascomycota</taxon>
        <taxon>Pezizomycotina</taxon>
        <taxon>Eurotiomycetes</taxon>
        <taxon>Eurotiomycetidae</taxon>
        <taxon>Eurotiales</taxon>
        <taxon>Aspergillaceae</taxon>
        <taxon>Aspergillus</taxon>
        <taxon>Aspergillus subgen. Circumdati</taxon>
    </lineage>
</organism>
<dbReference type="GeneID" id="37068630"/>
<protein>
    <submittedName>
        <fullName evidence="2">LaeA-like methyltransferase</fullName>
    </submittedName>
</protein>
<dbReference type="EMBL" id="MSFL01000004">
    <property type="protein sequence ID" value="PWY89171.1"/>
    <property type="molecule type" value="Genomic_DNA"/>
</dbReference>
<sequence>MQEVQDKYVFPRDSKESERLNAQHNLLVKVTQNTLIHPSIPKEQLFSIADIATGTGIWLDDVSKCLAQTSPAQRYYHGFDISADQFPKTPGKIHFSVQDLTVPFAQEHWNRYDLVHVRLVIAALEEDEYQLAIANIHAILKPGGYIQWEELDEETYISETNPVIQEIHRCLAVGFEAEGKSSQASAKIFEESQAIGFLDVERICYSSDWNIDLRPDTEDRIAAIIGSLYQRLLFRTGQVLDEETAAEKAADLIDQHRRLCAQGIGVFYRHFKVSLCWA</sequence>
<comment type="caution">
    <text evidence="2">The sequence shown here is derived from an EMBL/GenBank/DDBJ whole genome shotgun (WGS) entry which is preliminary data.</text>
</comment>
<dbReference type="VEuPathDB" id="FungiDB:BO70DRAFT_393681"/>
<dbReference type="InterPro" id="IPR029063">
    <property type="entry name" value="SAM-dependent_MTases_sf"/>
</dbReference>
<dbReference type="OrthoDB" id="417697at2759"/>
<evidence type="ECO:0000313" key="2">
    <source>
        <dbReference type="EMBL" id="PWY89171.1"/>
    </source>
</evidence>
<dbReference type="PANTHER" id="PTHR43591:SF50">
    <property type="entry name" value="METHYLTRANSFERASE DOMAIN-CONTAINING PROTEIN-RELATED"/>
    <property type="match status" value="1"/>
</dbReference>
<dbReference type="GO" id="GO:0032259">
    <property type="term" value="P:methylation"/>
    <property type="evidence" value="ECO:0007669"/>
    <property type="project" value="UniProtKB-KW"/>
</dbReference>
<gene>
    <name evidence="2" type="ORF">BO70DRAFT_393681</name>
</gene>
<dbReference type="Gene3D" id="3.40.50.150">
    <property type="entry name" value="Vaccinia Virus protein VP39"/>
    <property type="match status" value="1"/>
</dbReference>
<feature type="domain" description="Methyltransferase type 12" evidence="1">
    <location>
        <begin position="50"/>
        <end position="146"/>
    </location>
</feature>
<dbReference type="RefSeq" id="XP_025402358.1">
    <property type="nucleotide sequence ID" value="XM_025546393.1"/>
</dbReference>
<dbReference type="PANTHER" id="PTHR43591">
    <property type="entry name" value="METHYLTRANSFERASE"/>
    <property type="match status" value="1"/>
</dbReference>
<keyword evidence="3" id="KW-1185">Reference proteome</keyword>